<dbReference type="InterPro" id="IPR025476">
    <property type="entry name" value="Helitron_helicase-like"/>
</dbReference>
<feature type="compositionally biased region" description="Low complexity" evidence="2">
    <location>
        <begin position="77"/>
        <end position="86"/>
    </location>
</feature>
<gene>
    <name evidence="5" type="ORF">Tci_525504</name>
</gene>
<reference evidence="5" key="1">
    <citation type="journal article" date="2019" name="Sci. Rep.">
        <title>Draft genome of Tanacetum cinerariifolium, the natural source of mosquito coil.</title>
        <authorList>
            <person name="Yamashiro T."/>
            <person name="Shiraishi A."/>
            <person name="Satake H."/>
            <person name="Nakayama K."/>
        </authorList>
    </citation>
    <scope>NUCLEOTIDE SEQUENCE</scope>
</reference>
<keyword evidence="1" id="KW-0234">DNA repair</keyword>
<accession>A0A699IIX1</accession>
<dbReference type="GO" id="GO:0000723">
    <property type="term" value="P:telomere maintenance"/>
    <property type="evidence" value="ECO:0007669"/>
    <property type="project" value="InterPro"/>
</dbReference>
<dbReference type="InterPro" id="IPR010285">
    <property type="entry name" value="DNA_helicase_pif1-like_DEAD"/>
</dbReference>
<dbReference type="PANTHER" id="PTHR10492">
    <property type="match status" value="1"/>
</dbReference>
<dbReference type="Pfam" id="PF05970">
    <property type="entry name" value="PIF1"/>
    <property type="match status" value="1"/>
</dbReference>
<dbReference type="GO" id="GO:0016787">
    <property type="term" value="F:hydrolase activity"/>
    <property type="evidence" value="ECO:0007669"/>
    <property type="project" value="UniProtKB-KW"/>
</dbReference>
<dbReference type="InterPro" id="IPR027417">
    <property type="entry name" value="P-loop_NTPase"/>
</dbReference>
<comment type="cofactor">
    <cofactor evidence="1">
        <name>Mg(2+)</name>
        <dbReference type="ChEBI" id="CHEBI:18420"/>
    </cofactor>
</comment>
<keyword evidence="1" id="KW-0067">ATP-binding</keyword>
<dbReference type="Pfam" id="PF14214">
    <property type="entry name" value="Helitron_like_N"/>
    <property type="match status" value="1"/>
</dbReference>
<evidence type="ECO:0000256" key="1">
    <source>
        <dbReference type="RuleBase" id="RU363044"/>
    </source>
</evidence>
<dbReference type="GO" id="GO:0006281">
    <property type="term" value="P:DNA repair"/>
    <property type="evidence" value="ECO:0007669"/>
    <property type="project" value="UniProtKB-KW"/>
</dbReference>
<keyword evidence="1 5" id="KW-0347">Helicase</keyword>
<dbReference type="PANTHER" id="PTHR10492:SF96">
    <property type="entry name" value="ATP-DEPENDENT DNA HELICASE"/>
    <property type="match status" value="1"/>
</dbReference>
<sequence length="717" mass="81431">MLLWEMLGNQKLWVSRVLAHMGNINDAGLCSAGNVIDDVGFSFHVDEFIGTRGLQTLVASSSENRKRTRDVMYRMTTSNLGSSSSSTRHRLHSGHHSANTSVSNDDSVFLVDASNVHTNDFSLRGNRTGPPLEYKDVGKCDHSCEHCGAHFATGRLFQQYMVTAFCVVEQSRIHYIHDHQNDIRNDYLSSIYNAIRREDSDGFDCGGRFILQQSFTGGPRYMYAHYLDALSIFRVHENPTYFIKFTCNVKWIEITDNIVDFLGVTTADKADIVDRIFEMKIHQFVKYLRDSKPFGKIIAIVYTVEFQKRGLPHWHTLVWIDEASRTQNQEEIDNYISVELPSEKVDPEGHRVIAEFMIHGPCGEICPIAACMKNSSRCTKHFLKEYCHNTYIYAVGFVRYRIRDTRITTTKYNIKLDNGRRSVLPTNDTFAPERMSKLPGHTYKTQELIFVYGHGGTGKTFLWKTIIYALRAEGKIVIAVASSGIASLLLPSSRTAHSRFKLPLDLNDSSVCSITKNTQLATLLKETDLIVWDESPMNDRRCFETLDRTLQDILDTPTTLFGGKPIMLGGDFRQTLPVKKKASRTEIITSLIAESYNWPSFRLFVLTENMLLTQGTLSDIEKRNDENDVTKLINFIYDEHTLLHPTAKDLQDKAFVCPKNDTADVINAKIMNMLLGHNTTYISNDEAMPYGHDGSEVELLYPTEYLNTLNFVGIPSS</sequence>
<dbReference type="Gene3D" id="3.40.50.300">
    <property type="entry name" value="P-loop containing nucleotide triphosphate hydrolases"/>
    <property type="match status" value="1"/>
</dbReference>
<organism evidence="5">
    <name type="scientific">Tanacetum cinerariifolium</name>
    <name type="common">Dalmatian daisy</name>
    <name type="synonym">Chrysanthemum cinerariifolium</name>
    <dbReference type="NCBI Taxonomy" id="118510"/>
    <lineage>
        <taxon>Eukaryota</taxon>
        <taxon>Viridiplantae</taxon>
        <taxon>Streptophyta</taxon>
        <taxon>Embryophyta</taxon>
        <taxon>Tracheophyta</taxon>
        <taxon>Spermatophyta</taxon>
        <taxon>Magnoliopsida</taxon>
        <taxon>eudicotyledons</taxon>
        <taxon>Gunneridae</taxon>
        <taxon>Pentapetalae</taxon>
        <taxon>asterids</taxon>
        <taxon>campanulids</taxon>
        <taxon>Asterales</taxon>
        <taxon>Asteraceae</taxon>
        <taxon>Asteroideae</taxon>
        <taxon>Anthemideae</taxon>
        <taxon>Anthemidinae</taxon>
        <taxon>Tanacetum</taxon>
    </lineage>
</organism>
<evidence type="ECO:0000313" key="5">
    <source>
        <dbReference type="EMBL" id="GEZ53531.1"/>
    </source>
</evidence>
<dbReference type="GO" id="GO:0005524">
    <property type="term" value="F:ATP binding"/>
    <property type="evidence" value="ECO:0007669"/>
    <property type="project" value="UniProtKB-KW"/>
</dbReference>
<name>A0A699IIX1_TANCI</name>
<dbReference type="EMBL" id="BKCJ010290804">
    <property type="protein sequence ID" value="GEZ53531.1"/>
    <property type="molecule type" value="Genomic_DNA"/>
</dbReference>
<keyword evidence="1" id="KW-0547">Nucleotide-binding</keyword>
<proteinExistence type="inferred from homology"/>
<keyword evidence="1" id="KW-0233">DNA recombination</keyword>
<protein>
    <recommendedName>
        <fullName evidence="1">ATP-dependent DNA helicase</fullName>
        <ecNumber evidence="1">5.6.2.3</ecNumber>
    </recommendedName>
</protein>
<keyword evidence="1" id="KW-0378">Hydrolase</keyword>
<dbReference type="EC" id="5.6.2.3" evidence="1"/>
<evidence type="ECO:0000259" key="4">
    <source>
        <dbReference type="Pfam" id="PF14214"/>
    </source>
</evidence>
<dbReference type="GO" id="GO:0006310">
    <property type="term" value="P:DNA recombination"/>
    <property type="evidence" value="ECO:0007669"/>
    <property type="project" value="UniProtKB-KW"/>
</dbReference>
<comment type="catalytic activity">
    <reaction evidence="1">
        <text>ATP + H2O = ADP + phosphate + H(+)</text>
        <dbReference type="Rhea" id="RHEA:13065"/>
        <dbReference type="ChEBI" id="CHEBI:15377"/>
        <dbReference type="ChEBI" id="CHEBI:15378"/>
        <dbReference type="ChEBI" id="CHEBI:30616"/>
        <dbReference type="ChEBI" id="CHEBI:43474"/>
        <dbReference type="ChEBI" id="CHEBI:456216"/>
        <dbReference type="EC" id="5.6.2.3"/>
    </reaction>
</comment>
<keyword evidence="1" id="KW-0227">DNA damage</keyword>
<dbReference type="SUPFAM" id="SSF52540">
    <property type="entry name" value="P-loop containing nucleoside triphosphate hydrolases"/>
    <property type="match status" value="2"/>
</dbReference>
<feature type="domain" description="Helitron helicase-like" evidence="4">
    <location>
        <begin position="150"/>
        <end position="318"/>
    </location>
</feature>
<comment type="caution">
    <text evidence="5">The sequence shown here is derived from an EMBL/GenBank/DDBJ whole genome shotgun (WGS) entry which is preliminary data.</text>
</comment>
<evidence type="ECO:0000259" key="3">
    <source>
        <dbReference type="Pfam" id="PF05970"/>
    </source>
</evidence>
<feature type="domain" description="DNA helicase Pif1-like DEAD-box helicase" evidence="3">
    <location>
        <begin position="445"/>
        <end position="635"/>
    </location>
</feature>
<feature type="region of interest" description="Disordered" evidence="2">
    <location>
        <begin position="76"/>
        <end position="100"/>
    </location>
</feature>
<dbReference type="GO" id="GO:0043139">
    <property type="term" value="F:5'-3' DNA helicase activity"/>
    <property type="evidence" value="ECO:0007669"/>
    <property type="project" value="UniProtKB-EC"/>
</dbReference>
<comment type="similarity">
    <text evidence="1">Belongs to the helicase family.</text>
</comment>
<evidence type="ECO:0000256" key="2">
    <source>
        <dbReference type="SAM" id="MobiDB-lite"/>
    </source>
</evidence>
<dbReference type="AlphaFoldDB" id="A0A699IIX1"/>